<reference evidence="1" key="2">
    <citation type="submission" date="2021-08" db="EMBL/GenBank/DDBJ databases">
        <authorList>
            <person name="Tani A."/>
            <person name="Ola A."/>
            <person name="Ogura Y."/>
            <person name="Katsura K."/>
            <person name="Hayashi T."/>
        </authorList>
    </citation>
    <scope>NUCLEOTIDE SEQUENCE</scope>
    <source>
        <strain evidence="1">KCTC 52305</strain>
    </source>
</reference>
<name>A0ABQ4R392_9HYPH</name>
<gene>
    <name evidence="1" type="ORF">OPKNFCMD_4088</name>
</gene>
<evidence type="ECO:0000313" key="2">
    <source>
        <dbReference type="Proteomes" id="UP001055167"/>
    </source>
</evidence>
<organism evidence="1 2">
    <name type="scientific">Methylobacterium crusticola</name>
    <dbReference type="NCBI Taxonomy" id="1697972"/>
    <lineage>
        <taxon>Bacteria</taxon>
        <taxon>Pseudomonadati</taxon>
        <taxon>Pseudomonadota</taxon>
        <taxon>Alphaproteobacteria</taxon>
        <taxon>Hyphomicrobiales</taxon>
        <taxon>Methylobacteriaceae</taxon>
        <taxon>Methylobacterium</taxon>
    </lineage>
</organism>
<dbReference type="Proteomes" id="UP001055167">
    <property type="component" value="Unassembled WGS sequence"/>
</dbReference>
<sequence length="64" mass="6967">MAINFLSVGRNAGRFEGDVQLQVSRAARLRAELDQDAATREEKIAHLKALRLLRDAAPTAPVPA</sequence>
<keyword evidence="2" id="KW-1185">Reference proteome</keyword>
<dbReference type="RefSeq" id="WP_128563448.1">
    <property type="nucleotide sequence ID" value="NZ_BPQH01000013.1"/>
</dbReference>
<reference evidence="1" key="1">
    <citation type="journal article" date="2021" name="Front. Microbiol.">
        <title>Comprehensive Comparative Genomics and Phenotyping of Methylobacterium Species.</title>
        <authorList>
            <person name="Alessa O."/>
            <person name="Ogura Y."/>
            <person name="Fujitani Y."/>
            <person name="Takami H."/>
            <person name="Hayashi T."/>
            <person name="Sahin N."/>
            <person name="Tani A."/>
        </authorList>
    </citation>
    <scope>NUCLEOTIDE SEQUENCE</scope>
    <source>
        <strain evidence="1">KCTC 52305</strain>
    </source>
</reference>
<accession>A0ABQ4R392</accession>
<protein>
    <submittedName>
        <fullName evidence="1">Uncharacterized protein</fullName>
    </submittedName>
</protein>
<evidence type="ECO:0000313" key="1">
    <source>
        <dbReference type="EMBL" id="GJD51334.1"/>
    </source>
</evidence>
<dbReference type="EMBL" id="BPQH01000013">
    <property type="protein sequence ID" value="GJD51334.1"/>
    <property type="molecule type" value="Genomic_DNA"/>
</dbReference>
<proteinExistence type="predicted"/>
<comment type="caution">
    <text evidence="1">The sequence shown here is derived from an EMBL/GenBank/DDBJ whole genome shotgun (WGS) entry which is preliminary data.</text>
</comment>